<keyword evidence="2" id="KW-1185">Reference proteome</keyword>
<evidence type="ECO:0000313" key="1">
    <source>
        <dbReference type="EMBL" id="MFD2112041.1"/>
    </source>
</evidence>
<evidence type="ECO:0008006" key="3">
    <source>
        <dbReference type="Google" id="ProtNLM"/>
    </source>
</evidence>
<evidence type="ECO:0000313" key="2">
    <source>
        <dbReference type="Proteomes" id="UP001597337"/>
    </source>
</evidence>
<dbReference type="Proteomes" id="UP001597337">
    <property type="component" value="Unassembled WGS sequence"/>
</dbReference>
<accession>A0ABW4Y790</accession>
<dbReference type="RefSeq" id="WP_386025985.1">
    <property type="nucleotide sequence ID" value="NZ_JBHUHX010000018.1"/>
</dbReference>
<proteinExistence type="predicted"/>
<protein>
    <recommendedName>
        <fullName evidence="3">Transposase</fullName>
    </recommendedName>
</protein>
<dbReference type="EMBL" id="JBHUHX010000018">
    <property type="protein sequence ID" value="MFD2112041.1"/>
    <property type="molecule type" value="Genomic_DNA"/>
</dbReference>
<organism evidence="1 2">
    <name type="scientific">Thiorhodococcus fuscus</name>
    <dbReference type="NCBI Taxonomy" id="527200"/>
    <lineage>
        <taxon>Bacteria</taxon>
        <taxon>Pseudomonadati</taxon>
        <taxon>Pseudomonadota</taxon>
        <taxon>Gammaproteobacteria</taxon>
        <taxon>Chromatiales</taxon>
        <taxon>Chromatiaceae</taxon>
        <taxon>Thiorhodococcus</taxon>
    </lineage>
</organism>
<sequence>MSHACRCERCRPDDPEPTDTEAFKLACLARYVLTQADPRAWLDRWRHKHGPSLTQRLREAMRREWMGRRAA</sequence>
<name>A0ABW4Y790_9GAMM</name>
<gene>
    <name evidence="1" type="ORF">ACFSJC_09340</name>
</gene>
<reference evidence="2" key="1">
    <citation type="journal article" date="2019" name="Int. J. Syst. Evol. Microbiol.">
        <title>The Global Catalogue of Microorganisms (GCM) 10K type strain sequencing project: providing services to taxonomists for standard genome sequencing and annotation.</title>
        <authorList>
            <consortium name="The Broad Institute Genomics Platform"/>
            <consortium name="The Broad Institute Genome Sequencing Center for Infectious Disease"/>
            <person name="Wu L."/>
            <person name="Ma J."/>
        </authorList>
    </citation>
    <scope>NUCLEOTIDE SEQUENCE [LARGE SCALE GENOMIC DNA]</scope>
    <source>
        <strain evidence="2">KACC 12597</strain>
    </source>
</reference>
<comment type="caution">
    <text evidence="1">The sequence shown here is derived from an EMBL/GenBank/DDBJ whole genome shotgun (WGS) entry which is preliminary data.</text>
</comment>